<accession>A0ACA9PW91</accession>
<evidence type="ECO:0000313" key="1">
    <source>
        <dbReference type="EMBL" id="CAG8723764.1"/>
    </source>
</evidence>
<evidence type="ECO:0000313" key="2">
    <source>
        <dbReference type="Proteomes" id="UP000789920"/>
    </source>
</evidence>
<reference evidence="1" key="1">
    <citation type="submission" date="2021-06" db="EMBL/GenBank/DDBJ databases">
        <authorList>
            <person name="Kallberg Y."/>
            <person name="Tangrot J."/>
            <person name="Rosling A."/>
        </authorList>
    </citation>
    <scope>NUCLEOTIDE SEQUENCE</scope>
    <source>
        <strain evidence="1">MA461A</strain>
    </source>
</reference>
<dbReference type="EMBL" id="CAJVQC010023760">
    <property type="protein sequence ID" value="CAG8723764.1"/>
    <property type="molecule type" value="Genomic_DNA"/>
</dbReference>
<gene>
    <name evidence="1" type="ORF">RPERSI_LOCUS11521</name>
</gene>
<name>A0ACA9PW91_9GLOM</name>
<organism evidence="1 2">
    <name type="scientific">Racocetra persica</name>
    <dbReference type="NCBI Taxonomy" id="160502"/>
    <lineage>
        <taxon>Eukaryota</taxon>
        <taxon>Fungi</taxon>
        <taxon>Fungi incertae sedis</taxon>
        <taxon>Mucoromycota</taxon>
        <taxon>Glomeromycotina</taxon>
        <taxon>Glomeromycetes</taxon>
        <taxon>Diversisporales</taxon>
        <taxon>Gigasporaceae</taxon>
        <taxon>Racocetra</taxon>
    </lineage>
</organism>
<proteinExistence type="predicted"/>
<keyword evidence="2" id="KW-1185">Reference proteome</keyword>
<protein>
    <submittedName>
        <fullName evidence="1">31817_t:CDS:1</fullName>
    </submittedName>
</protein>
<dbReference type="Proteomes" id="UP000789920">
    <property type="component" value="Unassembled WGS sequence"/>
</dbReference>
<feature type="non-terminal residue" evidence="1">
    <location>
        <position position="70"/>
    </location>
</feature>
<comment type="caution">
    <text evidence="1">The sequence shown here is derived from an EMBL/GenBank/DDBJ whole genome shotgun (WGS) entry which is preliminary data.</text>
</comment>
<sequence>MDDIHCFYNLYSVKIPVRPTDGKGVFRFIEALLNLRNIIIINMSLLCHSANVRSQRLRKRSLNVFTPPPQ</sequence>